<dbReference type="GO" id="GO:0004519">
    <property type="term" value="F:endonuclease activity"/>
    <property type="evidence" value="ECO:0007669"/>
    <property type="project" value="UniProtKB-KW"/>
</dbReference>
<dbReference type="PANTHER" id="PTHR37984">
    <property type="entry name" value="PROTEIN CBG26694"/>
    <property type="match status" value="1"/>
</dbReference>
<keyword evidence="1" id="KW-0808">Transferase</keyword>
<proteinExistence type="predicted"/>
<evidence type="ECO:0000313" key="5">
    <source>
        <dbReference type="EMBL" id="JAG22176.1"/>
    </source>
</evidence>
<evidence type="ECO:0000256" key="4">
    <source>
        <dbReference type="ARBA" id="ARBA00022759"/>
    </source>
</evidence>
<dbReference type="PANTHER" id="PTHR37984:SF5">
    <property type="entry name" value="PROTEIN NYNRIN-LIKE"/>
    <property type="match status" value="1"/>
</dbReference>
<feature type="non-terminal residue" evidence="5">
    <location>
        <position position="308"/>
    </location>
</feature>
<dbReference type="Gene3D" id="2.40.70.10">
    <property type="entry name" value="Acid Proteases"/>
    <property type="match status" value="1"/>
</dbReference>
<keyword evidence="2" id="KW-0548">Nucleotidyltransferase</keyword>
<dbReference type="CDD" id="cd05481">
    <property type="entry name" value="retropepsin_like_LTR_1"/>
    <property type="match status" value="1"/>
</dbReference>
<evidence type="ECO:0000256" key="3">
    <source>
        <dbReference type="ARBA" id="ARBA00022722"/>
    </source>
</evidence>
<dbReference type="InterPro" id="IPR050951">
    <property type="entry name" value="Retrovirus_Pol_polyprotein"/>
</dbReference>
<dbReference type="SUPFAM" id="SSF50630">
    <property type="entry name" value="Acid proteases"/>
    <property type="match status" value="1"/>
</dbReference>
<sequence length="308" mass="34606">MAALRNLGIVCEFDKLFDGLVRDIFTCGVRDNSVKAKLLGMGDVSSDQVLAKARNQAAISKQVQSEPTVKEEPVDVIRRKLPRTTTASIKSKSVDRGHYHESQYIKSCRFCGYNHMKGRCPAFGKICNICRKENHFSSVCKGNARRVNLLQEEDDDVEEEFEMDVLHVDQLEMSPLSTPNGSSEWYTVDLEINGRPSSFKIDTGAQCNVMGIKEYEKIGLRQEKLQRAKVKITSFTKNVVPVLGKFNVQCRYINNKYVLPFYVVDYDCVNILGLNSSEKLGLIKRVCVIDANLQIPSGFDGLFEGEVG</sequence>
<accession>A0A0A9XRD0</accession>
<organism evidence="5">
    <name type="scientific">Lygus hesperus</name>
    <name type="common">Western plant bug</name>
    <dbReference type="NCBI Taxonomy" id="30085"/>
    <lineage>
        <taxon>Eukaryota</taxon>
        <taxon>Metazoa</taxon>
        <taxon>Ecdysozoa</taxon>
        <taxon>Arthropoda</taxon>
        <taxon>Hexapoda</taxon>
        <taxon>Insecta</taxon>
        <taxon>Pterygota</taxon>
        <taxon>Neoptera</taxon>
        <taxon>Paraneoptera</taxon>
        <taxon>Hemiptera</taxon>
        <taxon>Heteroptera</taxon>
        <taxon>Panheteroptera</taxon>
        <taxon>Cimicomorpha</taxon>
        <taxon>Miridae</taxon>
        <taxon>Mirini</taxon>
        <taxon>Lygus</taxon>
    </lineage>
</organism>
<gene>
    <name evidence="6" type="primary">K02A2.6_27</name>
    <name evidence="6" type="ORF">CM83_45108</name>
    <name evidence="5" type="ORF">CM83_45113</name>
</gene>
<reference evidence="5" key="1">
    <citation type="journal article" date="2014" name="PLoS ONE">
        <title>Transcriptome-Based Identification of ABC Transporters in the Western Tarnished Plant Bug Lygus hesperus.</title>
        <authorList>
            <person name="Hull J.J."/>
            <person name="Chaney K."/>
            <person name="Geib S.M."/>
            <person name="Fabrick J.A."/>
            <person name="Brent C.S."/>
            <person name="Walsh D."/>
            <person name="Lavine L.C."/>
        </authorList>
    </citation>
    <scope>NUCLEOTIDE SEQUENCE</scope>
</reference>
<dbReference type="AlphaFoldDB" id="A0A0A9XRD0"/>
<keyword evidence="3" id="KW-0540">Nuclease</keyword>
<protein>
    <submittedName>
        <fullName evidence="5">Uncharacterized protein K02A2.6</fullName>
    </submittedName>
</protein>
<dbReference type="EMBL" id="GBHO01021425">
    <property type="protein sequence ID" value="JAG22179.1"/>
    <property type="molecule type" value="Transcribed_RNA"/>
</dbReference>
<evidence type="ECO:0000313" key="6">
    <source>
        <dbReference type="EMBL" id="JAG22179.1"/>
    </source>
</evidence>
<dbReference type="InterPro" id="IPR021109">
    <property type="entry name" value="Peptidase_aspartic_dom_sf"/>
</dbReference>
<evidence type="ECO:0000256" key="1">
    <source>
        <dbReference type="ARBA" id="ARBA00022679"/>
    </source>
</evidence>
<evidence type="ECO:0000256" key="2">
    <source>
        <dbReference type="ARBA" id="ARBA00022695"/>
    </source>
</evidence>
<dbReference type="Pfam" id="PF13650">
    <property type="entry name" value="Asp_protease_2"/>
    <property type="match status" value="1"/>
</dbReference>
<keyword evidence="4" id="KW-0378">Hydrolase</keyword>
<reference evidence="5" key="2">
    <citation type="submission" date="2014-07" db="EMBL/GenBank/DDBJ databases">
        <authorList>
            <person name="Hull J."/>
        </authorList>
    </citation>
    <scope>NUCLEOTIDE SEQUENCE</scope>
</reference>
<dbReference type="GO" id="GO:0016779">
    <property type="term" value="F:nucleotidyltransferase activity"/>
    <property type="evidence" value="ECO:0007669"/>
    <property type="project" value="UniProtKB-KW"/>
</dbReference>
<keyword evidence="4" id="KW-0255">Endonuclease</keyword>
<name>A0A0A9XRD0_LYGHE</name>
<dbReference type="EMBL" id="GBHO01021428">
    <property type="protein sequence ID" value="JAG22176.1"/>
    <property type="molecule type" value="Transcribed_RNA"/>
</dbReference>